<feature type="region of interest" description="Disordered" evidence="1">
    <location>
        <begin position="1"/>
        <end position="49"/>
    </location>
</feature>
<name>A0ABP8DIG1_9ACTN</name>
<organism evidence="2 3">
    <name type="scientific">Dactylosporangium darangshiense</name>
    <dbReference type="NCBI Taxonomy" id="579108"/>
    <lineage>
        <taxon>Bacteria</taxon>
        <taxon>Bacillati</taxon>
        <taxon>Actinomycetota</taxon>
        <taxon>Actinomycetes</taxon>
        <taxon>Micromonosporales</taxon>
        <taxon>Micromonosporaceae</taxon>
        <taxon>Dactylosporangium</taxon>
    </lineage>
</organism>
<gene>
    <name evidence="2" type="ORF">GCM10022255_071230</name>
</gene>
<sequence>MLPSPIGRTGAACDARPVTRAPDASALADRRVATDSTVKPATAAAVTPSAPPSSALLLIAIAAAPIAAT</sequence>
<protein>
    <submittedName>
        <fullName evidence="2">Uncharacterized protein</fullName>
    </submittedName>
</protein>
<evidence type="ECO:0000256" key="1">
    <source>
        <dbReference type="SAM" id="MobiDB-lite"/>
    </source>
</evidence>
<evidence type="ECO:0000313" key="3">
    <source>
        <dbReference type="Proteomes" id="UP001500620"/>
    </source>
</evidence>
<keyword evidence="3" id="KW-1185">Reference proteome</keyword>
<proteinExistence type="predicted"/>
<reference evidence="3" key="1">
    <citation type="journal article" date="2019" name="Int. J. Syst. Evol. Microbiol.">
        <title>The Global Catalogue of Microorganisms (GCM) 10K type strain sequencing project: providing services to taxonomists for standard genome sequencing and annotation.</title>
        <authorList>
            <consortium name="The Broad Institute Genomics Platform"/>
            <consortium name="The Broad Institute Genome Sequencing Center for Infectious Disease"/>
            <person name="Wu L."/>
            <person name="Ma J."/>
        </authorList>
    </citation>
    <scope>NUCLEOTIDE SEQUENCE [LARGE SCALE GENOMIC DNA]</scope>
    <source>
        <strain evidence="3">JCM 17441</strain>
    </source>
</reference>
<feature type="compositionally biased region" description="Low complexity" evidence="1">
    <location>
        <begin position="40"/>
        <end position="49"/>
    </location>
</feature>
<dbReference type="Proteomes" id="UP001500620">
    <property type="component" value="Unassembled WGS sequence"/>
</dbReference>
<evidence type="ECO:0000313" key="2">
    <source>
        <dbReference type="EMBL" id="GAA4256823.1"/>
    </source>
</evidence>
<dbReference type="EMBL" id="BAABAT010000025">
    <property type="protein sequence ID" value="GAA4256823.1"/>
    <property type="molecule type" value="Genomic_DNA"/>
</dbReference>
<accession>A0ABP8DIG1</accession>
<comment type="caution">
    <text evidence="2">The sequence shown here is derived from an EMBL/GenBank/DDBJ whole genome shotgun (WGS) entry which is preliminary data.</text>
</comment>